<dbReference type="InterPro" id="IPR004450">
    <property type="entry name" value="Thr_synthase-like"/>
</dbReference>
<dbReference type="EC" id="4.2.3.1" evidence="4 11"/>
<dbReference type="InterPro" id="IPR036052">
    <property type="entry name" value="TrpB-like_PALP_sf"/>
</dbReference>
<evidence type="ECO:0000256" key="5">
    <source>
        <dbReference type="ARBA" id="ARBA00018679"/>
    </source>
</evidence>
<dbReference type="NCBIfam" id="NF006050">
    <property type="entry name" value="PRK08197.1"/>
    <property type="match status" value="1"/>
</dbReference>
<evidence type="ECO:0000256" key="13">
    <source>
        <dbReference type="PIRSR" id="PIRSR038945-1"/>
    </source>
</evidence>
<evidence type="ECO:0000256" key="10">
    <source>
        <dbReference type="ARBA" id="ARBA00049144"/>
    </source>
</evidence>
<dbReference type="GO" id="GO:0030170">
    <property type="term" value="F:pyridoxal phosphate binding"/>
    <property type="evidence" value="ECO:0007669"/>
    <property type="project" value="InterPro"/>
</dbReference>
<proteinExistence type="inferred from homology"/>
<evidence type="ECO:0000313" key="17">
    <source>
        <dbReference type="Proteomes" id="UP000185744"/>
    </source>
</evidence>
<dbReference type="Gene3D" id="3.40.50.1100">
    <property type="match status" value="2"/>
</dbReference>
<feature type="binding site" evidence="13">
    <location>
        <position position="370"/>
    </location>
    <ligand>
        <name>pyridoxal 5'-phosphate</name>
        <dbReference type="ChEBI" id="CHEBI:597326"/>
    </ligand>
</feature>
<evidence type="ECO:0000256" key="3">
    <source>
        <dbReference type="ARBA" id="ARBA00005517"/>
    </source>
</evidence>
<evidence type="ECO:0000256" key="11">
    <source>
        <dbReference type="NCBIfam" id="TIGR00260"/>
    </source>
</evidence>
<keyword evidence="9 12" id="KW-0456">Lyase</keyword>
<dbReference type="AlphaFoldDB" id="A0A1Q6DVI3"/>
<evidence type="ECO:0000256" key="9">
    <source>
        <dbReference type="ARBA" id="ARBA00023239"/>
    </source>
</evidence>
<dbReference type="InterPro" id="IPR001926">
    <property type="entry name" value="TrpB-like_PALP"/>
</dbReference>
<dbReference type="PANTHER" id="PTHR48078">
    <property type="entry name" value="THREONINE DEHYDRATASE, MITOCHONDRIAL-RELATED"/>
    <property type="match status" value="1"/>
</dbReference>
<dbReference type="PIRSF" id="PIRSF038945">
    <property type="entry name" value="Thr_synthase"/>
    <property type="match status" value="1"/>
</dbReference>
<keyword evidence="7 12" id="KW-0791">Threonine biosynthesis</keyword>
<dbReference type="STRING" id="1903181.BTN85_0872"/>
<comment type="similarity">
    <text evidence="3 12">Belongs to the threonine synthase family.</text>
</comment>
<dbReference type="GO" id="GO:0006565">
    <property type="term" value="P:L-serine catabolic process"/>
    <property type="evidence" value="ECO:0007669"/>
    <property type="project" value="TreeGrafter"/>
</dbReference>
<evidence type="ECO:0000256" key="4">
    <source>
        <dbReference type="ARBA" id="ARBA00013028"/>
    </source>
</evidence>
<name>A0A1Q6DVI3_METT1</name>
<accession>A0A1Q6DVI3</accession>
<keyword evidence="6 12" id="KW-0028">Amino-acid biosynthesis</keyword>
<evidence type="ECO:0000259" key="15">
    <source>
        <dbReference type="Pfam" id="PF00291"/>
    </source>
</evidence>
<sequence>MAYLECFECDSRFDLDEIIYTCPDCGSLLEVKYDFDEIRGKTREEVLDRSEEGVWRYKEFMPCNKEVSVAEGNTPLYETDQLADWVGVKSLYIKNEGSNPTGSFKDRGMTAGVSKAIELGLKNVGCASTGNTSAALSIFAAKADINSVVLLPAGKVAMGKVAQAIMHGAKVISIKDNFDKALELIQEVSERENVYLLNSINPVRLEGQKTIGYEIIEQLNWNVPDSIFLPVGNAGNISAIFKGLREWRNLGLIDKIPKMVGIQSEGSKPFVDAIKNEKETIEQEMNPETLATAIRIGKPVNGPKALEAARETNGTAESVSDEEIVEAQKKLARLEGIGVEPASASSVAGLKKLVEKGKIGKEEEIVCVTTGHLLKDPEEVADVCKKPIEVEPNLDKIIDLIND</sequence>
<dbReference type="EMBL" id="MSDW01000001">
    <property type="protein sequence ID" value="OKY78381.1"/>
    <property type="molecule type" value="Genomic_DNA"/>
</dbReference>
<dbReference type="CDD" id="cd01563">
    <property type="entry name" value="Thr-synth_1"/>
    <property type="match status" value="1"/>
</dbReference>
<dbReference type="InterPro" id="IPR026260">
    <property type="entry name" value="Thr_Synthase_bac/arc"/>
</dbReference>
<comment type="catalytic activity">
    <reaction evidence="10 12">
        <text>O-phospho-L-homoserine + H2O = L-threonine + phosphate</text>
        <dbReference type="Rhea" id="RHEA:10840"/>
        <dbReference type="ChEBI" id="CHEBI:15377"/>
        <dbReference type="ChEBI" id="CHEBI:43474"/>
        <dbReference type="ChEBI" id="CHEBI:57590"/>
        <dbReference type="ChEBI" id="CHEBI:57926"/>
        <dbReference type="EC" id="4.2.3.1"/>
    </reaction>
</comment>
<evidence type="ECO:0000256" key="12">
    <source>
        <dbReference type="PIRNR" id="PIRNR038945"/>
    </source>
</evidence>
<dbReference type="GO" id="GO:0004795">
    <property type="term" value="F:threonine synthase activity"/>
    <property type="evidence" value="ECO:0007669"/>
    <property type="project" value="UniProtKB-UniRule"/>
</dbReference>
<feature type="binding site" evidence="13">
    <location>
        <position position="131"/>
    </location>
    <ligand>
        <name>pyridoxal 5'-phosphate</name>
        <dbReference type="ChEBI" id="CHEBI:597326"/>
    </ligand>
</feature>
<dbReference type="PANTHER" id="PTHR48078:SF6">
    <property type="entry name" value="L-THREONINE DEHYDRATASE CATABOLIC TDCB"/>
    <property type="match status" value="1"/>
</dbReference>
<comment type="pathway">
    <text evidence="2 12">Amino-acid biosynthesis; L-threonine biosynthesis; L-threonine from L-aspartate: step 5/5.</text>
</comment>
<dbReference type="UniPathway" id="UPA00050">
    <property type="reaction ID" value="UER00065"/>
</dbReference>
<dbReference type="PROSITE" id="PS00165">
    <property type="entry name" value="DEHYDRATASE_SER_THR"/>
    <property type="match status" value="1"/>
</dbReference>
<dbReference type="InParanoid" id="A0A1Q6DVI3"/>
<evidence type="ECO:0000256" key="6">
    <source>
        <dbReference type="ARBA" id="ARBA00022605"/>
    </source>
</evidence>
<reference evidence="16" key="1">
    <citation type="submission" date="2016-12" db="EMBL/GenBank/DDBJ databases">
        <title>Discovery of methanogenic haloarchaea.</title>
        <authorList>
            <person name="Sorokin D.Y."/>
            <person name="Makarova K.S."/>
            <person name="Abbas B."/>
            <person name="Ferrer M."/>
            <person name="Golyshin P.N."/>
        </authorList>
    </citation>
    <scope>NUCLEOTIDE SEQUENCE [LARGE SCALE GENOMIC DNA]</scope>
    <source>
        <strain evidence="16">HMET1</strain>
    </source>
</reference>
<dbReference type="NCBIfam" id="TIGR00260">
    <property type="entry name" value="thrC"/>
    <property type="match status" value="1"/>
</dbReference>
<dbReference type="GO" id="GO:0009097">
    <property type="term" value="P:isoleucine biosynthetic process"/>
    <property type="evidence" value="ECO:0007669"/>
    <property type="project" value="TreeGrafter"/>
</dbReference>
<evidence type="ECO:0000256" key="2">
    <source>
        <dbReference type="ARBA" id="ARBA00004979"/>
    </source>
</evidence>
<comment type="function">
    <text evidence="12">Catalyzes the gamma-elimination of phosphate from L-phosphohomoserine and the beta-addition of water to produce L-threonine.</text>
</comment>
<dbReference type="GO" id="GO:0006567">
    <property type="term" value="P:L-threonine catabolic process"/>
    <property type="evidence" value="ECO:0007669"/>
    <property type="project" value="TreeGrafter"/>
</dbReference>
<dbReference type="GO" id="GO:0004794">
    <property type="term" value="F:threonine deaminase activity"/>
    <property type="evidence" value="ECO:0007669"/>
    <property type="project" value="TreeGrafter"/>
</dbReference>
<feature type="binding site" evidence="13">
    <location>
        <begin position="232"/>
        <end position="236"/>
    </location>
    <ligand>
        <name>pyridoxal 5'-phosphate</name>
        <dbReference type="ChEBI" id="CHEBI:597326"/>
    </ligand>
</feature>
<gene>
    <name evidence="16" type="ORF">BTN85_0872</name>
</gene>
<dbReference type="InterPro" id="IPR000634">
    <property type="entry name" value="Ser/Thr_deHydtase_PyrdxlP-BS"/>
</dbReference>
<dbReference type="GO" id="GO:0009088">
    <property type="term" value="P:threonine biosynthetic process"/>
    <property type="evidence" value="ECO:0007669"/>
    <property type="project" value="UniProtKB-UniRule"/>
</dbReference>
<comment type="cofactor">
    <cofactor evidence="1 12 13">
        <name>pyridoxal 5'-phosphate</name>
        <dbReference type="ChEBI" id="CHEBI:597326"/>
    </cofactor>
</comment>
<dbReference type="InterPro" id="IPR050147">
    <property type="entry name" value="Ser/Thr_Dehydratase"/>
</dbReference>
<protein>
    <recommendedName>
        <fullName evidence="5 11">Threonine synthase</fullName>
        <ecNumber evidence="4 11">4.2.3.1</ecNumber>
    </recommendedName>
</protein>
<organism evidence="16 17">
    <name type="scientific">Methanohalarchaeum thermophilum</name>
    <dbReference type="NCBI Taxonomy" id="1903181"/>
    <lineage>
        <taxon>Archaea</taxon>
        <taxon>Methanobacteriati</taxon>
        <taxon>Methanobacteriota</taxon>
        <taxon>Methanonatronarchaeia</taxon>
        <taxon>Methanonatronarchaeales</taxon>
        <taxon>Methanonatronarchaeaceae</taxon>
        <taxon>Candidatus Methanohalarchaeum</taxon>
    </lineage>
</organism>
<dbReference type="Proteomes" id="UP000185744">
    <property type="component" value="Unassembled WGS sequence"/>
</dbReference>
<evidence type="ECO:0000256" key="8">
    <source>
        <dbReference type="ARBA" id="ARBA00022898"/>
    </source>
</evidence>
<dbReference type="FunCoup" id="A0A1Q6DVI3">
    <property type="interactions" value="92"/>
</dbReference>
<feature type="domain" description="Tryptophan synthase beta chain-like PALP" evidence="15">
    <location>
        <begin position="68"/>
        <end position="371"/>
    </location>
</feature>
<dbReference type="Pfam" id="PF00291">
    <property type="entry name" value="PALP"/>
    <property type="match status" value="1"/>
</dbReference>
<comment type="caution">
    <text evidence="16">The sequence shown here is derived from an EMBL/GenBank/DDBJ whole genome shotgun (WGS) entry which is preliminary data.</text>
</comment>
<keyword evidence="17" id="KW-1185">Reference proteome</keyword>
<evidence type="ECO:0000256" key="14">
    <source>
        <dbReference type="PIRSR" id="PIRSR038945-2"/>
    </source>
</evidence>
<keyword evidence="8 12" id="KW-0663">Pyridoxal phosphate</keyword>
<evidence type="ECO:0000313" key="16">
    <source>
        <dbReference type="EMBL" id="OKY78381.1"/>
    </source>
</evidence>
<dbReference type="FunFam" id="3.40.50.1100:FF:000014">
    <property type="entry name" value="Threonine synthase"/>
    <property type="match status" value="1"/>
</dbReference>
<evidence type="ECO:0000256" key="1">
    <source>
        <dbReference type="ARBA" id="ARBA00001933"/>
    </source>
</evidence>
<evidence type="ECO:0000256" key="7">
    <source>
        <dbReference type="ARBA" id="ARBA00022697"/>
    </source>
</evidence>
<dbReference type="SUPFAM" id="SSF53686">
    <property type="entry name" value="Tryptophan synthase beta subunit-like PLP-dependent enzymes"/>
    <property type="match status" value="1"/>
</dbReference>
<dbReference type="GO" id="GO:0003941">
    <property type="term" value="F:L-serine ammonia-lyase activity"/>
    <property type="evidence" value="ECO:0007669"/>
    <property type="project" value="TreeGrafter"/>
</dbReference>
<feature type="modified residue" description="N6-(pyridoxal phosphate)lysine" evidence="14">
    <location>
        <position position="105"/>
    </location>
</feature>